<dbReference type="HOGENOM" id="CLU_172281_0_0_2"/>
<feature type="transmembrane region" description="Helical" evidence="1">
    <location>
        <begin position="26"/>
        <end position="44"/>
    </location>
</feature>
<evidence type="ECO:0000313" key="4">
    <source>
        <dbReference type="Proteomes" id="UP000033111"/>
    </source>
</evidence>
<dbReference type="Proteomes" id="UP000033111">
    <property type="component" value="Chromosome"/>
</dbReference>
<accession>A0A0E3L7J0</accession>
<dbReference type="EMBL" id="CP009506">
    <property type="protein sequence ID" value="AKB26856.1"/>
    <property type="molecule type" value="Genomic_DNA"/>
</dbReference>
<evidence type="ECO:0000259" key="2">
    <source>
        <dbReference type="Pfam" id="PF26256"/>
    </source>
</evidence>
<evidence type="ECO:0000256" key="1">
    <source>
        <dbReference type="SAM" id="Phobius"/>
    </source>
</evidence>
<feature type="domain" description="DUF8060" evidence="2">
    <location>
        <begin position="10"/>
        <end position="77"/>
    </location>
</feature>
<dbReference type="Pfam" id="PF26256">
    <property type="entry name" value="DUF8060"/>
    <property type="match status" value="1"/>
</dbReference>
<keyword evidence="1" id="KW-0812">Transmembrane</keyword>
<dbReference type="AlphaFoldDB" id="A0A0E3L7J0"/>
<name>A0A0E3L7J0_9EURY</name>
<dbReference type="PATRIC" id="fig|1434120.4.peg.189"/>
<evidence type="ECO:0000313" key="3">
    <source>
        <dbReference type="EMBL" id="AKB26856.1"/>
    </source>
</evidence>
<organism evidence="3 4">
    <name type="scientific">Methanosarcina siciliae T4/M</name>
    <dbReference type="NCBI Taxonomy" id="1434120"/>
    <lineage>
        <taxon>Archaea</taxon>
        <taxon>Methanobacteriati</taxon>
        <taxon>Methanobacteriota</taxon>
        <taxon>Stenosarchaea group</taxon>
        <taxon>Methanomicrobia</taxon>
        <taxon>Methanosarcinales</taxon>
        <taxon>Methanosarcinaceae</taxon>
        <taxon>Methanosarcina</taxon>
    </lineage>
</organism>
<proteinExistence type="predicted"/>
<dbReference type="RefSeq" id="WP_048169192.1">
    <property type="nucleotide sequence ID" value="NZ_CP009506.1"/>
</dbReference>
<protein>
    <recommendedName>
        <fullName evidence="2">DUF8060 domain-containing protein</fullName>
    </recommendedName>
</protein>
<dbReference type="InterPro" id="IPR058373">
    <property type="entry name" value="DUF8060"/>
</dbReference>
<keyword evidence="1" id="KW-0472">Membrane</keyword>
<keyword evidence="1" id="KW-1133">Transmembrane helix</keyword>
<dbReference type="OrthoDB" id="121880at2157"/>
<gene>
    <name evidence="3" type="ORF">MSSIT_0137</name>
</gene>
<dbReference type="KEGG" id="msw:MSSIT_0137"/>
<sequence>MSETEELSPETKEAKTSDLRDNFNKGVFVIAMLLLLVATFQLYFSIERVIEIWFEYEYIPIFRAVYNFIVLLASLYVLRLYIVQR</sequence>
<keyword evidence="4" id="KW-1185">Reference proteome</keyword>
<dbReference type="GeneID" id="24858890"/>
<feature type="transmembrane region" description="Helical" evidence="1">
    <location>
        <begin position="64"/>
        <end position="82"/>
    </location>
</feature>
<reference evidence="3 4" key="1">
    <citation type="submission" date="2014-07" db="EMBL/GenBank/DDBJ databases">
        <title>Methanogenic archaea and the global carbon cycle.</title>
        <authorList>
            <person name="Henriksen J.R."/>
            <person name="Luke J."/>
            <person name="Reinhart S."/>
            <person name="Benedict M.N."/>
            <person name="Youngblut N.D."/>
            <person name="Metcalf M.E."/>
            <person name="Whitaker R.J."/>
            <person name="Metcalf W.W."/>
        </authorList>
    </citation>
    <scope>NUCLEOTIDE SEQUENCE [LARGE SCALE GENOMIC DNA]</scope>
    <source>
        <strain evidence="3 4">T4/M</strain>
    </source>
</reference>